<organism evidence="2">
    <name type="scientific">uncultured Thermomicrobiales bacterium</name>
    <dbReference type="NCBI Taxonomy" id="1645740"/>
    <lineage>
        <taxon>Bacteria</taxon>
        <taxon>Pseudomonadati</taxon>
        <taxon>Thermomicrobiota</taxon>
        <taxon>Thermomicrobia</taxon>
        <taxon>Thermomicrobiales</taxon>
        <taxon>environmental samples</taxon>
    </lineage>
</organism>
<name>A0A6J4UAQ9_9BACT</name>
<gene>
    <name evidence="2" type="ORF">AVDCRST_MAG59-1193</name>
</gene>
<evidence type="ECO:0000313" key="2">
    <source>
        <dbReference type="EMBL" id="CAA9544855.1"/>
    </source>
</evidence>
<accession>A0A6J4UAQ9</accession>
<reference evidence="2" key="1">
    <citation type="submission" date="2020-02" db="EMBL/GenBank/DDBJ databases">
        <authorList>
            <person name="Meier V. D."/>
        </authorList>
    </citation>
    <scope>NUCLEOTIDE SEQUENCE</scope>
    <source>
        <strain evidence="2">AVDCRST_MAG59</strain>
    </source>
</reference>
<feature type="compositionally biased region" description="Basic and acidic residues" evidence="1">
    <location>
        <begin position="82"/>
        <end position="91"/>
    </location>
</feature>
<evidence type="ECO:0000256" key="1">
    <source>
        <dbReference type="SAM" id="MobiDB-lite"/>
    </source>
</evidence>
<feature type="region of interest" description="Disordered" evidence="1">
    <location>
        <begin position="52"/>
        <end position="91"/>
    </location>
</feature>
<protein>
    <submittedName>
        <fullName evidence="2">Uncharacterized protein</fullName>
    </submittedName>
</protein>
<feature type="compositionally biased region" description="Low complexity" evidence="1">
    <location>
        <begin position="59"/>
        <end position="76"/>
    </location>
</feature>
<proteinExistence type="predicted"/>
<dbReference type="AlphaFoldDB" id="A0A6J4UAQ9"/>
<sequence length="91" mass="10176">MSVWHLARLQVLSGCLHCLNWLEQLHFLDPFGPTHLLVRHCPSLVQGVPPMRLPATASPVPRARGTAAAASPPSSRVRPRRERTAVRERTR</sequence>
<dbReference type="EMBL" id="CADCWF010000073">
    <property type="protein sequence ID" value="CAA9544855.1"/>
    <property type="molecule type" value="Genomic_DNA"/>
</dbReference>